<keyword evidence="2" id="KW-1185">Reference proteome</keyword>
<organism evidence="1 2">
    <name type="scientific">Somion occarium</name>
    <dbReference type="NCBI Taxonomy" id="3059160"/>
    <lineage>
        <taxon>Eukaryota</taxon>
        <taxon>Fungi</taxon>
        <taxon>Dikarya</taxon>
        <taxon>Basidiomycota</taxon>
        <taxon>Agaricomycotina</taxon>
        <taxon>Agaricomycetes</taxon>
        <taxon>Polyporales</taxon>
        <taxon>Cerrenaceae</taxon>
        <taxon>Somion</taxon>
    </lineage>
</organism>
<dbReference type="EMBL" id="OZ037949">
    <property type="protein sequence ID" value="CAL1711531.1"/>
    <property type="molecule type" value="Genomic_DNA"/>
</dbReference>
<evidence type="ECO:0000313" key="2">
    <source>
        <dbReference type="Proteomes" id="UP001497453"/>
    </source>
</evidence>
<name>A0ABP1DUM5_9APHY</name>
<sequence>MFSCYQWECKSSLHHKRAKGPGSAHSFFSSSPSSPSLPALPVIKAHTMAPSIWKNYTGNYYFVYNCTTYVGRYGGYVESQTAGPRVKLVFADNTIAWLPTTSVTRTDAAVSATGPN</sequence>
<dbReference type="Proteomes" id="UP001497453">
    <property type="component" value="Chromosome 6"/>
</dbReference>
<proteinExistence type="predicted"/>
<protein>
    <submittedName>
        <fullName evidence="1">Uncharacterized protein</fullName>
    </submittedName>
</protein>
<gene>
    <name evidence="1" type="ORF">GFSPODELE1_LOCUS8382</name>
</gene>
<accession>A0ABP1DUM5</accession>
<reference evidence="2" key="1">
    <citation type="submission" date="2024-04" db="EMBL/GenBank/DDBJ databases">
        <authorList>
            <person name="Shaw F."/>
            <person name="Minotto A."/>
        </authorList>
    </citation>
    <scope>NUCLEOTIDE SEQUENCE [LARGE SCALE GENOMIC DNA]</scope>
</reference>
<evidence type="ECO:0000313" key="1">
    <source>
        <dbReference type="EMBL" id="CAL1711531.1"/>
    </source>
</evidence>